<gene>
    <name evidence="5" type="ORF">DNG_05171</name>
</gene>
<sequence>MNSFGSKRKARVIKVDDPDEEPTNPSEASPNGAESNSPQAPLFAKVTRKPFRQSGLRKSINVEDASIDDDDKPATIAQPTKVPVRVADDDDEDGNVVIRPSLSRAGSTKQKKRKSASRLSFGVRADDDDEDAATSSPGRVPSELVTPKKKGDGGSLKKAVALKDLAMRSRAEDDDRPRYSKEYLEELQSSTPNTPHPSSPHSTTEPEGDEMNLDISELDGAVIVETPSQAAQTATTTSSTPRILTATEIREKKERRARLAHESSDFIAFSDNDDDELVPSKKKDDTRLVREDENLLEGFDDFVEDESVALGRKAEREARRKKRQEMESLIREAEGNSEEESDESDAERRAAFEAAQSRAGMDGLRRPKQDTVESAPKPKITPLPTMAECLQGLQGSLEAMRVELESKSRKVAELRREREEIRTREAEVQRLVDEAGEKYRAAVAGAGAASVGALEAGNSPAVQGLTAGGESAREFAAERGLESFGTPTAKTRDVDGDGDVVI</sequence>
<evidence type="ECO:0000313" key="5">
    <source>
        <dbReference type="EMBL" id="SPO02498.1"/>
    </source>
</evidence>
<feature type="region of interest" description="Disordered" evidence="4">
    <location>
        <begin position="1"/>
        <end position="213"/>
    </location>
</feature>
<evidence type="ECO:0008006" key="7">
    <source>
        <dbReference type="Google" id="ProtNLM"/>
    </source>
</evidence>
<feature type="coiled-coil region" evidence="3">
    <location>
        <begin position="390"/>
        <end position="434"/>
    </location>
</feature>
<evidence type="ECO:0000313" key="6">
    <source>
        <dbReference type="Proteomes" id="UP001187682"/>
    </source>
</evidence>
<proteinExistence type="predicted"/>
<accession>A0AAE8MZY3</accession>
<evidence type="ECO:0000256" key="3">
    <source>
        <dbReference type="SAM" id="Coils"/>
    </source>
</evidence>
<dbReference type="Pfam" id="PF15458">
    <property type="entry name" value="NTR2"/>
    <property type="match status" value="1"/>
</dbReference>
<organism evidence="5 6">
    <name type="scientific">Cephalotrichum gorgonifer</name>
    <dbReference type="NCBI Taxonomy" id="2041049"/>
    <lineage>
        <taxon>Eukaryota</taxon>
        <taxon>Fungi</taxon>
        <taxon>Dikarya</taxon>
        <taxon>Ascomycota</taxon>
        <taxon>Pezizomycotina</taxon>
        <taxon>Sordariomycetes</taxon>
        <taxon>Hypocreomycetidae</taxon>
        <taxon>Microascales</taxon>
        <taxon>Microascaceae</taxon>
        <taxon>Cephalotrichum</taxon>
    </lineage>
</organism>
<protein>
    <recommendedName>
        <fullName evidence="7">Nineteen complex-related protein 2-domain-containing protein</fullName>
    </recommendedName>
</protein>
<feature type="compositionally biased region" description="Basic and acidic residues" evidence="4">
    <location>
        <begin position="165"/>
        <end position="184"/>
    </location>
</feature>
<reference evidence="5" key="1">
    <citation type="submission" date="2018-03" db="EMBL/GenBank/DDBJ databases">
        <authorList>
            <person name="Guldener U."/>
        </authorList>
    </citation>
    <scope>NUCLEOTIDE SEQUENCE</scope>
</reference>
<feature type="compositionally biased region" description="Basic and acidic residues" evidence="4">
    <location>
        <begin position="471"/>
        <end position="481"/>
    </location>
</feature>
<evidence type="ECO:0000256" key="2">
    <source>
        <dbReference type="ARBA" id="ARBA00023242"/>
    </source>
</evidence>
<dbReference type="GO" id="GO:0071008">
    <property type="term" value="C:U2-type post-mRNA release spliceosomal complex"/>
    <property type="evidence" value="ECO:0007669"/>
    <property type="project" value="InterPro"/>
</dbReference>
<dbReference type="EMBL" id="ONZQ02000006">
    <property type="protein sequence ID" value="SPO02498.1"/>
    <property type="molecule type" value="Genomic_DNA"/>
</dbReference>
<name>A0AAE8MZY3_9PEZI</name>
<evidence type="ECO:0000256" key="4">
    <source>
        <dbReference type="SAM" id="MobiDB-lite"/>
    </source>
</evidence>
<feature type="region of interest" description="Disordered" evidence="4">
    <location>
        <begin position="306"/>
        <end position="385"/>
    </location>
</feature>
<dbReference type="PANTHER" id="PTHR12214:SF0">
    <property type="entry name" value="LD29489P"/>
    <property type="match status" value="1"/>
</dbReference>
<feature type="compositionally biased region" description="Acidic residues" evidence="4">
    <location>
        <begin position="335"/>
        <end position="345"/>
    </location>
</feature>
<evidence type="ECO:0000256" key="1">
    <source>
        <dbReference type="ARBA" id="ARBA00004123"/>
    </source>
</evidence>
<feature type="region of interest" description="Disordered" evidence="4">
    <location>
        <begin position="452"/>
        <end position="502"/>
    </location>
</feature>
<keyword evidence="3" id="KW-0175">Coiled coil</keyword>
<feature type="compositionally biased region" description="Basic and acidic residues" evidence="4">
    <location>
        <begin position="312"/>
        <end position="334"/>
    </location>
</feature>
<dbReference type="InterPro" id="IPR012890">
    <property type="entry name" value="GCFC2-like"/>
</dbReference>
<comment type="subcellular location">
    <subcellularLocation>
        <location evidence="1">Nucleus</location>
    </subcellularLocation>
</comment>
<feature type="compositionally biased region" description="Polar residues" evidence="4">
    <location>
        <begin position="23"/>
        <end position="39"/>
    </location>
</feature>
<dbReference type="GO" id="GO:0000390">
    <property type="term" value="P:spliceosomal complex disassembly"/>
    <property type="evidence" value="ECO:0007669"/>
    <property type="project" value="InterPro"/>
</dbReference>
<dbReference type="Proteomes" id="UP001187682">
    <property type="component" value="Unassembled WGS sequence"/>
</dbReference>
<dbReference type="PANTHER" id="PTHR12214">
    <property type="entry name" value="GC-RICH SEQUENCE DNA-BINDING FACTOR"/>
    <property type="match status" value="1"/>
</dbReference>
<feature type="compositionally biased region" description="Basic residues" evidence="4">
    <location>
        <begin position="1"/>
        <end position="12"/>
    </location>
</feature>
<keyword evidence="6" id="KW-1185">Reference proteome</keyword>
<keyword evidence="2" id="KW-0539">Nucleus</keyword>
<dbReference type="AlphaFoldDB" id="A0AAE8MZY3"/>
<dbReference type="InterPro" id="IPR028211">
    <property type="entry name" value="Ntr2"/>
</dbReference>
<dbReference type="GO" id="GO:0003677">
    <property type="term" value="F:DNA binding"/>
    <property type="evidence" value="ECO:0007669"/>
    <property type="project" value="InterPro"/>
</dbReference>
<comment type="caution">
    <text evidence="5">The sequence shown here is derived from an EMBL/GenBank/DDBJ whole genome shotgun (WGS) entry which is preliminary data.</text>
</comment>